<dbReference type="PROSITE" id="PS01229">
    <property type="entry name" value="COF_2"/>
    <property type="match status" value="1"/>
</dbReference>
<dbReference type="NCBIfam" id="TIGR00099">
    <property type="entry name" value="Cof-subfamily"/>
    <property type="match status" value="1"/>
</dbReference>
<name>A0AAU0UK11_9FIRM</name>
<dbReference type="NCBIfam" id="TIGR01484">
    <property type="entry name" value="HAD-SF-IIB"/>
    <property type="match status" value="1"/>
</dbReference>
<dbReference type="SFLD" id="SFLDG01140">
    <property type="entry name" value="C2.B:_Phosphomannomutase_and_P"/>
    <property type="match status" value="1"/>
</dbReference>
<dbReference type="KEGG" id="dbc:MFMK1_000733"/>
<dbReference type="GO" id="GO:0005829">
    <property type="term" value="C:cytosol"/>
    <property type="evidence" value="ECO:0007669"/>
    <property type="project" value="TreeGrafter"/>
</dbReference>
<proteinExistence type="predicted"/>
<evidence type="ECO:0000313" key="2">
    <source>
        <dbReference type="Proteomes" id="UP001329915"/>
    </source>
</evidence>
<dbReference type="PANTHER" id="PTHR10000">
    <property type="entry name" value="PHOSPHOSERINE PHOSPHATASE"/>
    <property type="match status" value="1"/>
</dbReference>
<keyword evidence="2" id="KW-1185">Reference proteome</keyword>
<reference evidence="1 2" key="1">
    <citation type="submission" date="2023-04" db="EMBL/GenBank/DDBJ databases">
        <authorList>
            <person name="Hsu D."/>
        </authorList>
    </citation>
    <scope>NUCLEOTIDE SEQUENCE [LARGE SCALE GENOMIC DNA]</scope>
    <source>
        <strain evidence="1 2">MK1</strain>
    </source>
</reference>
<dbReference type="Proteomes" id="UP001329915">
    <property type="component" value="Chromosome"/>
</dbReference>
<dbReference type="GO" id="GO:0000287">
    <property type="term" value="F:magnesium ion binding"/>
    <property type="evidence" value="ECO:0007669"/>
    <property type="project" value="TreeGrafter"/>
</dbReference>
<accession>A0AAU0UK11</accession>
<dbReference type="Gene3D" id="3.40.50.1000">
    <property type="entry name" value="HAD superfamily/HAD-like"/>
    <property type="match status" value="1"/>
</dbReference>
<dbReference type="Gene3D" id="3.30.1240.10">
    <property type="match status" value="1"/>
</dbReference>
<dbReference type="SUPFAM" id="SSF56784">
    <property type="entry name" value="HAD-like"/>
    <property type="match status" value="1"/>
</dbReference>
<dbReference type="InterPro" id="IPR023214">
    <property type="entry name" value="HAD_sf"/>
</dbReference>
<dbReference type="SFLD" id="SFLDG01144">
    <property type="entry name" value="C2.B.4:_PGP_Like"/>
    <property type="match status" value="1"/>
</dbReference>
<dbReference type="GO" id="GO:0016791">
    <property type="term" value="F:phosphatase activity"/>
    <property type="evidence" value="ECO:0007669"/>
    <property type="project" value="TreeGrafter"/>
</dbReference>
<dbReference type="AlphaFoldDB" id="A0AAU0UK11"/>
<dbReference type="Pfam" id="PF08282">
    <property type="entry name" value="Hydrolase_3"/>
    <property type="match status" value="1"/>
</dbReference>
<dbReference type="InterPro" id="IPR006379">
    <property type="entry name" value="HAD-SF_hydro_IIB"/>
</dbReference>
<dbReference type="CDD" id="cd07516">
    <property type="entry name" value="HAD_Pase"/>
    <property type="match status" value="1"/>
</dbReference>
<dbReference type="InterPro" id="IPR000150">
    <property type="entry name" value="Cof"/>
</dbReference>
<gene>
    <name evidence="1" type="ORF">MFMK1_000733</name>
</gene>
<evidence type="ECO:0000313" key="1">
    <source>
        <dbReference type="EMBL" id="WRO20943.1"/>
    </source>
</evidence>
<protein>
    <submittedName>
        <fullName evidence="1">Cof-type HAD-IIB family hydrolase</fullName>
    </submittedName>
</protein>
<dbReference type="RefSeq" id="WP_366923820.1">
    <property type="nucleotide sequence ID" value="NZ_CP121694.1"/>
</dbReference>
<keyword evidence="1" id="KW-0378">Hydrolase</keyword>
<dbReference type="SFLD" id="SFLDS00003">
    <property type="entry name" value="Haloacid_Dehalogenase"/>
    <property type="match status" value="1"/>
</dbReference>
<organism evidence="1 2">
    <name type="scientific">Metallumcola ferriviriculae</name>
    <dbReference type="NCBI Taxonomy" id="3039180"/>
    <lineage>
        <taxon>Bacteria</taxon>
        <taxon>Bacillati</taxon>
        <taxon>Bacillota</taxon>
        <taxon>Clostridia</taxon>
        <taxon>Neomoorellales</taxon>
        <taxon>Desulfitibacteraceae</taxon>
        <taxon>Metallumcola</taxon>
    </lineage>
</organism>
<dbReference type="PANTHER" id="PTHR10000:SF8">
    <property type="entry name" value="HAD SUPERFAMILY HYDROLASE-LIKE, TYPE 3"/>
    <property type="match status" value="1"/>
</dbReference>
<dbReference type="InterPro" id="IPR036412">
    <property type="entry name" value="HAD-like_sf"/>
</dbReference>
<sequence length="267" mass="29890">MQIKLVAIDIDGTLLGDDLVISPGAKEAIRAAMAKGVHVTLATGRMYQSALPYARELGVAVPLITYQGALVKLSSNGQVLYHRELPLEYAREIIIRARKFGFHINAYHEDSLYMEQDTNRGRKYSQVTGVEMHLVEDLTEFLHQDPTKILLIGREGELDVMQEECRELFGDKVYITKSKNHFLEFTHPQATKGCGVQAVNDWLGISPQDTMAIGDSYNDLEMFRHVGLSVVMGNARDAVKQAADYVTARQEDDGVAEAIRKFVLLYD</sequence>
<dbReference type="EMBL" id="CP121694">
    <property type="protein sequence ID" value="WRO20943.1"/>
    <property type="molecule type" value="Genomic_DNA"/>
</dbReference>